<dbReference type="SMART" id="SM00066">
    <property type="entry name" value="GAL4"/>
    <property type="match status" value="1"/>
</dbReference>
<keyword evidence="2" id="KW-0479">Metal-binding</keyword>
<dbReference type="Pfam" id="PF00172">
    <property type="entry name" value="Zn_clus"/>
    <property type="match status" value="1"/>
</dbReference>
<dbReference type="InterPro" id="IPR050613">
    <property type="entry name" value="Sec_Metabolite_Reg"/>
</dbReference>
<dbReference type="InterPro" id="IPR036864">
    <property type="entry name" value="Zn2-C6_fun-type_DNA-bd_sf"/>
</dbReference>
<evidence type="ECO:0000256" key="1">
    <source>
        <dbReference type="ARBA" id="ARBA00004123"/>
    </source>
</evidence>
<evidence type="ECO:0000313" key="7">
    <source>
        <dbReference type="Proteomes" id="UP000825890"/>
    </source>
</evidence>
<dbReference type="GO" id="GO:0003677">
    <property type="term" value="F:DNA binding"/>
    <property type="evidence" value="ECO:0007669"/>
    <property type="project" value="InterPro"/>
</dbReference>
<dbReference type="GO" id="GO:0006351">
    <property type="term" value="P:DNA-templated transcription"/>
    <property type="evidence" value="ECO:0007669"/>
    <property type="project" value="InterPro"/>
</dbReference>
<dbReference type="SUPFAM" id="SSF57701">
    <property type="entry name" value="Zn2/Cys6 DNA-binding domain"/>
    <property type="match status" value="1"/>
</dbReference>
<dbReference type="OrthoDB" id="4898680at2759"/>
<dbReference type="Proteomes" id="UP000825890">
    <property type="component" value="Unassembled WGS sequence"/>
</dbReference>
<dbReference type="AlphaFoldDB" id="A0A9P3CQM9"/>
<dbReference type="GO" id="GO:0000981">
    <property type="term" value="F:DNA-binding transcription factor activity, RNA polymerase II-specific"/>
    <property type="evidence" value="ECO:0007669"/>
    <property type="project" value="InterPro"/>
</dbReference>
<dbReference type="PROSITE" id="PS00463">
    <property type="entry name" value="ZN2_CY6_FUNGAL_1"/>
    <property type="match status" value="1"/>
</dbReference>
<evidence type="ECO:0000256" key="3">
    <source>
        <dbReference type="ARBA" id="ARBA00023242"/>
    </source>
</evidence>
<comment type="caution">
    <text evidence="6">The sequence shown here is derived from an EMBL/GenBank/DDBJ whole genome shotgun (WGS) entry which is preliminary data.</text>
</comment>
<organism evidence="6 7">
    <name type="scientific">Cercospora kikuchii</name>
    <dbReference type="NCBI Taxonomy" id="84275"/>
    <lineage>
        <taxon>Eukaryota</taxon>
        <taxon>Fungi</taxon>
        <taxon>Dikarya</taxon>
        <taxon>Ascomycota</taxon>
        <taxon>Pezizomycotina</taxon>
        <taxon>Dothideomycetes</taxon>
        <taxon>Dothideomycetidae</taxon>
        <taxon>Mycosphaerellales</taxon>
        <taxon>Mycosphaerellaceae</taxon>
        <taxon>Cercospora</taxon>
    </lineage>
</organism>
<dbReference type="GeneID" id="68295838"/>
<proteinExistence type="predicted"/>
<accession>A0A9P3CQM9</accession>
<dbReference type="RefSeq" id="XP_044661651.1">
    <property type="nucleotide sequence ID" value="XM_044805716.1"/>
</dbReference>
<evidence type="ECO:0000259" key="5">
    <source>
        <dbReference type="PROSITE" id="PS50048"/>
    </source>
</evidence>
<feature type="region of interest" description="Disordered" evidence="4">
    <location>
        <begin position="108"/>
        <end position="132"/>
    </location>
</feature>
<dbReference type="CDD" id="cd12148">
    <property type="entry name" value="fungal_TF_MHR"/>
    <property type="match status" value="1"/>
</dbReference>
<dbReference type="GO" id="GO:0008270">
    <property type="term" value="F:zinc ion binding"/>
    <property type="evidence" value="ECO:0007669"/>
    <property type="project" value="InterPro"/>
</dbReference>
<keyword evidence="3" id="KW-0539">Nucleus</keyword>
<dbReference type="EMBL" id="BOLY01000007">
    <property type="protein sequence ID" value="GIZ47164.1"/>
    <property type="molecule type" value="Genomic_DNA"/>
</dbReference>
<keyword evidence="7" id="KW-1185">Reference proteome</keyword>
<feature type="domain" description="Zn(2)-C6 fungal-type" evidence="5">
    <location>
        <begin position="24"/>
        <end position="56"/>
    </location>
</feature>
<evidence type="ECO:0000256" key="2">
    <source>
        <dbReference type="ARBA" id="ARBA00022723"/>
    </source>
</evidence>
<dbReference type="Pfam" id="PF04082">
    <property type="entry name" value="Fungal_trans"/>
    <property type="match status" value="1"/>
</dbReference>
<dbReference type="PANTHER" id="PTHR31001">
    <property type="entry name" value="UNCHARACTERIZED TRANSCRIPTIONAL REGULATORY PROTEIN"/>
    <property type="match status" value="1"/>
</dbReference>
<dbReference type="InterPro" id="IPR001138">
    <property type="entry name" value="Zn2Cys6_DnaBD"/>
</dbReference>
<dbReference type="GO" id="GO:0005634">
    <property type="term" value="C:nucleus"/>
    <property type="evidence" value="ECO:0007669"/>
    <property type="project" value="UniProtKB-SubCell"/>
</dbReference>
<comment type="subcellular location">
    <subcellularLocation>
        <location evidence="1">Nucleus</location>
    </subcellularLocation>
</comment>
<dbReference type="InterPro" id="IPR007219">
    <property type="entry name" value="XnlR_reg_dom"/>
</dbReference>
<evidence type="ECO:0000313" key="6">
    <source>
        <dbReference type="EMBL" id="GIZ47164.1"/>
    </source>
</evidence>
<evidence type="ECO:0000256" key="4">
    <source>
        <dbReference type="SAM" id="MobiDB-lite"/>
    </source>
</evidence>
<dbReference type="PROSITE" id="PS50048">
    <property type="entry name" value="ZN2_CY6_FUNGAL_2"/>
    <property type="match status" value="1"/>
</dbReference>
<name>A0A9P3CQM9_9PEZI</name>
<dbReference type="SMART" id="SM00906">
    <property type="entry name" value="Fungal_trans"/>
    <property type="match status" value="1"/>
</dbReference>
<reference evidence="6 7" key="1">
    <citation type="submission" date="2021-01" db="EMBL/GenBank/DDBJ databases">
        <title>Cercospora kikuchii MAFF 305040 whole genome shotgun sequence.</title>
        <authorList>
            <person name="Kashiwa T."/>
            <person name="Suzuki T."/>
        </authorList>
    </citation>
    <scope>NUCLEOTIDE SEQUENCE [LARGE SCALE GENOMIC DNA]</scope>
    <source>
        <strain evidence="6 7">MAFF 305040</strain>
    </source>
</reference>
<dbReference type="PANTHER" id="PTHR31001:SF40">
    <property type="entry name" value="ZN(II)2CYS6 TRANSCRIPTION FACTOR (EUROFUNG)"/>
    <property type="match status" value="1"/>
</dbReference>
<dbReference type="CDD" id="cd00067">
    <property type="entry name" value="GAL4"/>
    <property type="match status" value="1"/>
</dbReference>
<dbReference type="Gene3D" id="4.10.240.10">
    <property type="entry name" value="Zn(2)-C6 fungal-type DNA-binding domain"/>
    <property type="match status" value="1"/>
</dbReference>
<gene>
    <name evidence="6" type="ORF">CKM354_001026300</name>
</gene>
<protein>
    <recommendedName>
        <fullName evidence="5">Zn(2)-C6 fungal-type domain-containing protein</fullName>
    </recommendedName>
</protein>
<sequence length="742" mass="83243">MADNTPNTQVRTVHVKRRNGKLQSCEPCRVRKLSCDHRLPACTRCIRRKHADQCYYHPAPMTRTNNARILPSPANSSVTSPNSGSRIVQASVQGTYTNRPQIWTPDRVHASTEGRRIAQSRSGARAEKVPPSDRVQEILSVPSAGILMDSAAGRPVGYLGEISSTAFVAELHDNLGIDTPATLNESHTERLPDDHVEKGVTVLKYFQNLDRIEYFVQKWLDKRDSFLMYSPIFRIWFEELVPIIKDALVSKTLISLAAQVTHNTQRSLPCTRDILVQDWAYAATGSNLRWETIGLVLTQVGIIASMSHAWDPIFNDGESRKDMILTILGLISVCIDLSQRCGSRNELLICLLYERLLHTACMQGDTSSQVWTSFSEVADTAVLLGLHLEVPDNADVPIFLRELRSRIFNVIYSMDKLLSTCLGRPCRISYRYCVIREPLDLTDVEICSEPGTLQRRMAELSLTGGWSTSGDVARATWRKASTSRHTIREDILETVIGPHIINIETRLDQIRVREQEALDRMPAFCRLDPEQLIADIKRNPTVQIPGRGVRWRPVDVVCFCSIHLGIRHAAFLLERAVQNKTKSNTSRLIAAARSLLSLVLKAYSLSDFLAEFQVDLTDSLAWYVVPAAGVLALEMLKREQYYQADDDFPRSEVLQQLSVLVPILEAVPADEGNGPICAMGLHAIKKVLDKLLSRPYQKPANIDAPTVGGMNQFSTNINMDNDADFLQWLGNLDFDTSDWQLS</sequence>